<protein>
    <submittedName>
        <fullName evidence="2">Uncharacterized protein</fullName>
    </submittedName>
</protein>
<keyword evidence="3" id="KW-1185">Reference proteome</keyword>
<feature type="region of interest" description="Disordered" evidence="1">
    <location>
        <begin position="179"/>
        <end position="201"/>
    </location>
</feature>
<comment type="caution">
    <text evidence="2">The sequence shown here is derived from an EMBL/GenBank/DDBJ whole genome shotgun (WGS) entry which is preliminary data.</text>
</comment>
<feature type="region of interest" description="Disordered" evidence="1">
    <location>
        <begin position="1"/>
        <end position="105"/>
    </location>
</feature>
<reference evidence="2" key="1">
    <citation type="submission" date="2022-04" db="EMBL/GenBank/DDBJ databases">
        <title>Carnegiea gigantea Genome sequencing and assembly v2.</title>
        <authorList>
            <person name="Copetti D."/>
            <person name="Sanderson M.J."/>
            <person name="Burquez A."/>
            <person name="Wojciechowski M.F."/>
        </authorList>
    </citation>
    <scope>NUCLEOTIDE SEQUENCE</scope>
    <source>
        <strain evidence="2">SGP5-SGP5p</strain>
        <tissue evidence="2">Aerial part</tissue>
    </source>
</reference>
<organism evidence="2 3">
    <name type="scientific">Carnegiea gigantea</name>
    <dbReference type="NCBI Taxonomy" id="171969"/>
    <lineage>
        <taxon>Eukaryota</taxon>
        <taxon>Viridiplantae</taxon>
        <taxon>Streptophyta</taxon>
        <taxon>Embryophyta</taxon>
        <taxon>Tracheophyta</taxon>
        <taxon>Spermatophyta</taxon>
        <taxon>Magnoliopsida</taxon>
        <taxon>eudicotyledons</taxon>
        <taxon>Gunneridae</taxon>
        <taxon>Pentapetalae</taxon>
        <taxon>Caryophyllales</taxon>
        <taxon>Cactineae</taxon>
        <taxon>Cactaceae</taxon>
        <taxon>Cactoideae</taxon>
        <taxon>Echinocereeae</taxon>
        <taxon>Carnegiea</taxon>
    </lineage>
</organism>
<evidence type="ECO:0000313" key="3">
    <source>
        <dbReference type="Proteomes" id="UP001153076"/>
    </source>
</evidence>
<accession>A0A9Q1QE37</accession>
<feature type="compositionally biased region" description="Polar residues" evidence="1">
    <location>
        <begin position="1"/>
        <end position="49"/>
    </location>
</feature>
<sequence length="331" mass="36729">MPLQSTPDEHVQVTSYPSRPHTRSSLNKPDCTPLQSIPNPSKPDSNSKCLSRILTKPNYNLGEPTAAPAKCHTGSQSRNVSIHTGPNITLGTKLTPRTSTPKKQAVAVPQMPTTIKSFTFGGPWGWDDDKEAGREAEISIVGAHTEGGRVIVTCVNDNLASDDDIQDEDFIRDGEEIEDVNESEDVSLNEENNSSDSGDDDQLEIEVDQRMQLGAEIINGDGDRDLVVNKMARTLKQGTTWTRNKDGKVSLLPGHTFTCKEDLLTIMREFYIQEGLTLQKYGIHISERTCWKARKMRKDAVEGQHEEGYKYLAHYKEEFKAKNLGSGITKA</sequence>
<dbReference type="Proteomes" id="UP001153076">
    <property type="component" value="Unassembled WGS sequence"/>
</dbReference>
<proteinExistence type="predicted"/>
<evidence type="ECO:0000313" key="2">
    <source>
        <dbReference type="EMBL" id="KAJ8438747.1"/>
    </source>
</evidence>
<name>A0A9Q1QE37_9CARY</name>
<dbReference type="EMBL" id="JAKOGI010000242">
    <property type="protein sequence ID" value="KAJ8438747.1"/>
    <property type="molecule type" value="Genomic_DNA"/>
</dbReference>
<dbReference type="AlphaFoldDB" id="A0A9Q1QE37"/>
<feature type="compositionally biased region" description="Polar residues" evidence="1">
    <location>
        <begin position="73"/>
        <end position="102"/>
    </location>
</feature>
<feature type="compositionally biased region" description="Acidic residues" evidence="1">
    <location>
        <begin position="179"/>
        <end position="188"/>
    </location>
</feature>
<evidence type="ECO:0000256" key="1">
    <source>
        <dbReference type="SAM" id="MobiDB-lite"/>
    </source>
</evidence>
<gene>
    <name evidence="2" type="ORF">Cgig2_020302</name>
</gene>